<evidence type="ECO:0000256" key="1">
    <source>
        <dbReference type="ARBA" id="ARBA00004651"/>
    </source>
</evidence>
<dbReference type="RefSeq" id="WP_101376635.1">
    <property type="nucleotide sequence ID" value="NZ_CP061007.1"/>
</dbReference>
<keyword evidence="3" id="KW-1003">Cell membrane</keyword>
<feature type="transmembrane region" description="Helical" evidence="8">
    <location>
        <begin position="239"/>
        <end position="256"/>
    </location>
</feature>
<keyword evidence="7 8" id="KW-0472">Membrane</keyword>
<dbReference type="InterPro" id="IPR035906">
    <property type="entry name" value="MetI-like_sf"/>
</dbReference>
<evidence type="ECO:0000256" key="8">
    <source>
        <dbReference type="RuleBase" id="RU363032"/>
    </source>
</evidence>
<feature type="compositionally biased region" description="Basic and acidic residues" evidence="9">
    <location>
        <begin position="15"/>
        <end position="24"/>
    </location>
</feature>
<protein>
    <submittedName>
        <fullName evidence="11">Polar amino acid transport system permease protein</fullName>
    </submittedName>
</protein>
<evidence type="ECO:0000256" key="9">
    <source>
        <dbReference type="SAM" id="MobiDB-lite"/>
    </source>
</evidence>
<evidence type="ECO:0000256" key="7">
    <source>
        <dbReference type="ARBA" id="ARBA00023136"/>
    </source>
</evidence>
<proteinExistence type="inferred from homology"/>
<keyword evidence="5" id="KW-0029">Amino-acid transport</keyword>
<feature type="region of interest" description="Disordered" evidence="9">
    <location>
        <begin position="1"/>
        <end position="24"/>
    </location>
</feature>
<evidence type="ECO:0000256" key="4">
    <source>
        <dbReference type="ARBA" id="ARBA00022692"/>
    </source>
</evidence>
<dbReference type="Pfam" id="PF00528">
    <property type="entry name" value="BPD_transp_1"/>
    <property type="match status" value="1"/>
</dbReference>
<dbReference type="InterPro" id="IPR000515">
    <property type="entry name" value="MetI-like"/>
</dbReference>
<feature type="transmembrane region" description="Helical" evidence="8">
    <location>
        <begin position="32"/>
        <end position="54"/>
    </location>
</feature>
<dbReference type="InterPro" id="IPR010065">
    <property type="entry name" value="AA_ABC_transptr_permease_3TM"/>
</dbReference>
<comment type="subcellular location">
    <subcellularLocation>
        <location evidence="1 8">Cell membrane</location>
        <topology evidence="1 8">Multi-pass membrane protein</topology>
    </subcellularLocation>
</comment>
<keyword evidence="12" id="KW-1185">Reference proteome</keyword>
<dbReference type="SUPFAM" id="SSF161098">
    <property type="entry name" value="MetI-like"/>
    <property type="match status" value="1"/>
</dbReference>
<evidence type="ECO:0000259" key="10">
    <source>
        <dbReference type="PROSITE" id="PS50928"/>
    </source>
</evidence>
<dbReference type="InterPro" id="IPR043429">
    <property type="entry name" value="ArtM/GltK/GlnP/TcyL/YhdX-like"/>
</dbReference>
<feature type="transmembrane region" description="Helical" evidence="8">
    <location>
        <begin position="161"/>
        <end position="179"/>
    </location>
</feature>
<evidence type="ECO:0000256" key="5">
    <source>
        <dbReference type="ARBA" id="ARBA00022970"/>
    </source>
</evidence>
<dbReference type="GO" id="GO:0043190">
    <property type="term" value="C:ATP-binding cassette (ABC) transporter complex"/>
    <property type="evidence" value="ECO:0007669"/>
    <property type="project" value="InterPro"/>
</dbReference>
<sequence length="312" mass="34317">MNGETQAQDVLKPPRVKDGRPNLEDLPTRERISIPLIVATIVTTILTAAVLVSFFTNKAVQWPIVIGYLFDGRILQGVLTTIEITAMAMALGLVIAVTVALMRLSKSKLLRTVAQAYTWLFRAMPLLVLLILTYNFALFYPEVGIGIPAGPMWWSAPSTDLLTPILAAVIAFALNEGAYSSEILRASILSVPRGQEEAAVALGMTKARVYRRVVLPQAIRIAIPPIFNNLINMLKGTSIVAFIGVFDLMYTVQSIYQISYEIAPLLVVATIWYLVVVTILTFVQSALESKFAFTRSNSLRRRILSNAFGGRS</sequence>
<evidence type="ECO:0000256" key="3">
    <source>
        <dbReference type="ARBA" id="ARBA00022475"/>
    </source>
</evidence>
<dbReference type="PANTHER" id="PTHR30614:SF0">
    <property type="entry name" value="L-CYSTINE TRANSPORT SYSTEM PERMEASE PROTEIN TCYL"/>
    <property type="match status" value="1"/>
</dbReference>
<dbReference type="Proteomes" id="UP000233786">
    <property type="component" value="Unassembled WGS sequence"/>
</dbReference>
<reference evidence="11" key="1">
    <citation type="submission" date="2017-12" db="EMBL/GenBank/DDBJ databases">
        <title>Sequencing the genomes of 1000 Actinobacteria strains.</title>
        <authorList>
            <person name="Klenk H.-P."/>
        </authorList>
    </citation>
    <scope>NUCLEOTIDE SEQUENCE [LARGE SCALE GENOMIC DNA]</scope>
    <source>
        <strain evidence="11">DSM 44228</strain>
    </source>
</reference>
<organism evidence="11 12">
    <name type="scientific">Saccharopolyspora spinosa</name>
    <dbReference type="NCBI Taxonomy" id="60894"/>
    <lineage>
        <taxon>Bacteria</taxon>
        <taxon>Bacillati</taxon>
        <taxon>Actinomycetota</taxon>
        <taxon>Actinomycetes</taxon>
        <taxon>Pseudonocardiales</taxon>
        <taxon>Pseudonocardiaceae</taxon>
        <taxon>Saccharopolyspora</taxon>
    </lineage>
</organism>
<comment type="similarity">
    <text evidence="8">Belongs to the binding-protein-dependent transport system permease family.</text>
</comment>
<dbReference type="CDD" id="cd06261">
    <property type="entry name" value="TM_PBP2"/>
    <property type="match status" value="1"/>
</dbReference>
<name>A0A2N3Y0N8_SACSN</name>
<feature type="domain" description="ABC transmembrane type-1" evidence="10">
    <location>
        <begin position="78"/>
        <end position="284"/>
    </location>
</feature>
<evidence type="ECO:0000256" key="2">
    <source>
        <dbReference type="ARBA" id="ARBA00022448"/>
    </source>
</evidence>
<dbReference type="NCBIfam" id="TIGR01726">
    <property type="entry name" value="HEQRo_perm_3TM"/>
    <property type="match status" value="1"/>
</dbReference>
<dbReference type="EMBL" id="PJNB01000001">
    <property type="protein sequence ID" value="PKW16488.1"/>
    <property type="molecule type" value="Genomic_DNA"/>
</dbReference>
<dbReference type="GO" id="GO:0006865">
    <property type="term" value="P:amino acid transport"/>
    <property type="evidence" value="ECO:0007669"/>
    <property type="project" value="UniProtKB-KW"/>
</dbReference>
<comment type="caution">
    <text evidence="11">The sequence shown here is derived from an EMBL/GenBank/DDBJ whole genome shotgun (WGS) entry which is preliminary data.</text>
</comment>
<dbReference type="AlphaFoldDB" id="A0A2N3Y0N8"/>
<gene>
    <name evidence="11" type="ORF">A8926_4322</name>
</gene>
<feature type="transmembrane region" description="Helical" evidence="8">
    <location>
        <begin position="262"/>
        <end position="283"/>
    </location>
</feature>
<evidence type="ECO:0000313" key="11">
    <source>
        <dbReference type="EMBL" id="PKW16488.1"/>
    </source>
</evidence>
<dbReference type="PROSITE" id="PS50928">
    <property type="entry name" value="ABC_TM1"/>
    <property type="match status" value="1"/>
</dbReference>
<feature type="transmembrane region" description="Helical" evidence="8">
    <location>
        <begin position="123"/>
        <end position="141"/>
    </location>
</feature>
<evidence type="ECO:0000313" key="12">
    <source>
        <dbReference type="Proteomes" id="UP000233786"/>
    </source>
</evidence>
<dbReference type="Gene3D" id="1.10.3720.10">
    <property type="entry name" value="MetI-like"/>
    <property type="match status" value="1"/>
</dbReference>
<dbReference type="OrthoDB" id="92598at2"/>
<dbReference type="STRING" id="994479.GCA_000194155_07270"/>
<keyword evidence="2 8" id="KW-0813">Transport</keyword>
<keyword evidence="4 8" id="KW-0812">Transmembrane</keyword>
<accession>A0A2N3Y0N8</accession>
<dbReference type="PANTHER" id="PTHR30614">
    <property type="entry name" value="MEMBRANE COMPONENT OF AMINO ACID ABC TRANSPORTER"/>
    <property type="match status" value="1"/>
</dbReference>
<evidence type="ECO:0000256" key="6">
    <source>
        <dbReference type="ARBA" id="ARBA00022989"/>
    </source>
</evidence>
<dbReference type="GO" id="GO:0022857">
    <property type="term" value="F:transmembrane transporter activity"/>
    <property type="evidence" value="ECO:0007669"/>
    <property type="project" value="InterPro"/>
</dbReference>
<feature type="transmembrane region" description="Helical" evidence="8">
    <location>
        <begin position="74"/>
        <end position="102"/>
    </location>
</feature>
<keyword evidence="6 8" id="KW-1133">Transmembrane helix</keyword>